<accession>A0A0B7NKH2</accession>
<keyword evidence="2" id="KW-1185">Reference proteome</keyword>
<organism evidence="1 2">
    <name type="scientific">Parasitella parasitica</name>
    <dbReference type="NCBI Taxonomy" id="35722"/>
    <lineage>
        <taxon>Eukaryota</taxon>
        <taxon>Fungi</taxon>
        <taxon>Fungi incertae sedis</taxon>
        <taxon>Mucoromycota</taxon>
        <taxon>Mucoromycotina</taxon>
        <taxon>Mucoromycetes</taxon>
        <taxon>Mucorales</taxon>
        <taxon>Mucorineae</taxon>
        <taxon>Mucoraceae</taxon>
        <taxon>Parasitella</taxon>
    </lineage>
</organism>
<evidence type="ECO:0000313" key="1">
    <source>
        <dbReference type="EMBL" id="CEP15418.1"/>
    </source>
</evidence>
<dbReference type="AlphaFoldDB" id="A0A0B7NKH2"/>
<protein>
    <submittedName>
        <fullName evidence="1">Uncharacterized protein</fullName>
    </submittedName>
</protein>
<evidence type="ECO:0000313" key="2">
    <source>
        <dbReference type="Proteomes" id="UP000054107"/>
    </source>
</evidence>
<gene>
    <name evidence="1" type="primary">PARPA_09633.1 scaffold 37473</name>
</gene>
<dbReference type="Proteomes" id="UP000054107">
    <property type="component" value="Unassembled WGS sequence"/>
</dbReference>
<name>A0A0B7NKH2_9FUNG</name>
<reference evidence="1 2" key="1">
    <citation type="submission" date="2014-09" db="EMBL/GenBank/DDBJ databases">
        <authorList>
            <person name="Ellenberger Sabrina"/>
        </authorList>
    </citation>
    <scope>NUCLEOTIDE SEQUENCE [LARGE SCALE GENOMIC DNA]</scope>
    <source>
        <strain evidence="1 2">CBS 412.66</strain>
    </source>
</reference>
<sequence>MPERNSSVASDFELPTTFSNVEMSSKSKQTGLMPVVDKNETYVKAFCNSFNHQFVVARVFASIVQLRETALAYGKKLNIAIDTAYSSIAIGVITLQ</sequence>
<proteinExistence type="predicted"/>
<dbReference type="EMBL" id="LN732232">
    <property type="protein sequence ID" value="CEP15418.1"/>
    <property type="molecule type" value="Genomic_DNA"/>
</dbReference>